<keyword evidence="2" id="KW-1185">Reference proteome</keyword>
<accession>A0A5E4PYR5</accession>
<evidence type="ECO:0008006" key="3">
    <source>
        <dbReference type="Google" id="ProtNLM"/>
    </source>
</evidence>
<sequence>MKRNKGIPSRTSQSLTFSRTAVNEEAIREWFGKVGDKLKEKCWADLILDPNRVFNCDETAFMLAPKTPKVLAKKETKTSTNMLMLTTKSV</sequence>
<name>A0A5E4PYR5_9NEOP</name>
<protein>
    <recommendedName>
        <fullName evidence="3">DDE-1 domain-containing protein</fullName>
    </recommendedName>
</protein>
<evidence type="ECO:0000313" key="1">
    <source>
        <dbReference type="EMBL" id="VVC90409.1"/>
    </source>
</evidence>
<reference evidence="1 2" key="1">
    <citation type="submission" date="2017-07" db="EMBL/GenBank/DDBJ databases">
        <authorList>
            <person name="Talla V."/>
            <person name="Backstrom N."/>
        </authorList>
    </citation>
    <scope>NUCLEOTIDE SEQUENCE [LARGE SCALE GENOMIC DNA]</scope>
</reference>
<evidence type="ECO:0000313" key="2">
    <source>
        <dbReference type="Proteomes" id="UP000324832"/>
    </source>
</evidence>
<organism evidence="1 2">
    <name type="scientific">Leptidea sinapis</name>
    <dbReference type="NCBI Taxonomy" id="189913"/>
    <lineage>
        <taxon>Eukaryota</taxon>
        <taxon>Metazoa</taxon>
        <taxon>Ecdysozoa</taxon>
        <taxon>Arthropoda</taxon>
        <taxon>Hexapoda</taxon>
        <taxon>Insecta</taxon>
        <taxon>Pterygota</taxon>
        <taxon>Neoptera</taxon>
        <taxon>Endopterygota</taxon>
        <taxon>Lepidoptera</taxon>
        <taxon>Glossata</taxon>
        <taxon>Ditrysia</taxon>
        <taxon>Papilionoidea</taxon>
        <taxon>Pieridae</taxon>
        <taxon>Dismorphiinae</taxon>
        <taxon>Leptidea</taxon>
    </lineage>
</organism>
<dbReference type="EMBL" id="FZQP02000782">
    <property type="protein sequence ID" value="VVC90409.1"/>
    <property type="molecule type" value="Genomic_DNA"/>
</dbReference>
<proteinExistence type="predicted"/>
<gene>
    <name evidence="1" type="ORF">LSINAPIS_LOCUS3325</name>
</gene>
<dbReference type="AlphaFoldDB" id="A0A5E4PYR5"/>
<dbReference type="Proteomes" id="UP000324832">
    <property type="component" value="Unassembled WGS sequence"/>
</dbReference>